<dbReference type="PANTHER" id="PTHR11571:SF150">
    <property type="entry name" value="GLUTATHIONE S-TRANSFERASE"/>
    <property type="match status" value="1"/>
</dbReference>
<dbReference type="SFLD" id="SFLDG01205">
    <property type="entry name" value="AMPS.1"/>
    <property type="match status" value="1"/>
</dbReference>
<dbReference type="PROSITE" id="PS50405">
    <property type="entry name" value="GST_CTER"/>
    <property type="match status" value="1"/>
</dbReference>
<dbReference type="CDD" id="cd03039">
    <property type="entry name" value="GST_N_Sigma_like"/>
    <property type="match status" value="1"/>
</dbReference>
<dbReference type="GO" id="GO:0006749">
    <property type="term" value="P:glutathione metabolic process"/>
    <property type="evidence" value="ECO:0007669"/>
    <property type="project" value="TreeGrafter"/>
</dbReference>
<accession>A0A9Q1BE21</accession>
<dbReference type="InterPro" id="IPR036282">
    <property type="entry name" value="Glutathione-S-Trfase_C_sf"/>
</dbReference>
<dbReference type="InterPro" id="IPR004045">
    <property type="entry name" value="Glutathione_S-Trfase_N"/>
</dbReference>
<dbReference type="SFLD" id="SFLDS00019">
    <property type="entry name" value="Glutathione_Transferase_(cytos"/>
    <property type="match status" value="1"/>
</dbReference>
<dbReference type="PROSITE" id="PS50404">
    <property type="entry name" value="GST_NTER"/>
    <property type="match status" value="1"/>
</dbReference>
<dbReference type="InterPro" id="IPR040079">
    <property type="entry name" value="Glutathione_S-Trfase"/>
</dbReference>
<dbReference type="Proteomes" id="UP001152320">
    <property type="component" value="Chromosome 21"/>
</dbReference>
<dbReference type="Gene3D" id="3.40.30.10">
    <property type="entry name" value="Glutaredoxin"/>
    <property type="match status" value="1"/>
</dbReference>
<evidence type="ECO:0000259" key="2">
    <source>
        <dbReference type="PROSITE" id="PS50405"/>
    </source>
</evidence>
<name>A0A9Q1BE21_HOLLE</name>
<proteinExistence type="predicted"/>
<dbReference type="GO" id="GO:0004364">
    <property type="term" value="F:glutathione transferase activity"/>
    <property type="evidence" value="ECO:0007669"/>
    <property type="project" value="TreeGrafter"/>
</dbReference>
<dbReference type="InterPro" id="IPR004046">
    <property type="entry name" value="GST_C"/>
</dbReference>
<dbReference type="InterPro" id="IPR010987">
    <property type="entry name" value="Glutathione-S-Trfase_C-like"/>
</dbReference>
<dbReference type="Gene3D" id="1.20.1050.10">
    <property type="match status" value="1"/>
</dbReference>
<dbReference type="OrthoDB" id="414243at2759"/>
<dbReference type="FunFam" id="3.40.30.10:FF:000258">
    <property type="entry name" value="Glutathione S-transferase"/>
    <property type="match status" value="1"/>
</dbReference>
<dbReference type="CDD" id="cd03192">
    <property type="entry name" value="GST_C_Sigma_like"/>
    <property type="match status" value="1"/>
</dbReference>
<dbReference type="PANTHER" id="PTHR11571">
    <property type="entry name" value="GLUTATHIONE S-TRANSFERASE"/>
    <property type="match status" value="1"/>
</dbReference>
<dbReference type="SFLD" id="SFLDG00363">
    <property type="entry name" value="AMPS_(cytGST):_Alpha-__Mu-__Pi"/>
    <property type="match status" value="1"/>
</dbReference>
<dbReference type="FunFam" id="1.20.1050.10:FF:000030">
    <property type="entry name" value="Glutathione S-transferase S1"/>
    <property type="match status" value="1"/>
</dbReference>
<dbReference type="Pfam" id="PF02798">
    <property type="entry name" value="GST_N"/>
    <property type="match status" value="1"/>
</dbReference>
<evidence type="ECO:0000313" key="3">
    <source>
        <dbReference type="EMBL" id="KAJ8021993.1"/>
    </source>
</evidence>
<dbReference type="InterPro" id="IPR036249">
    <property type="entry name" value="Thioredoxin-like_sf"/>
</dbReference>
<dbReference type="SUPFAM" id="SSF52833">
    <property type="entry name" value="Thioredoxin-like"/>
    <property type="match status" value="1"/>
</dbReference>
<organism evidence="3 4">
    <name type="scientific">Holothuria leucospilota</name>
    <name type="common">Black long sea cucumber</name>
    <name type="synonym">Mertensiothuria leucospilota</name>
    <dbReference type="NCBI Taxonomy" id="206669"/>
    <lineage>
        <taxon>Eukaryota</taxon>
        <taxon>Metazoa</taxon>
        <taxon>Echinodermata</taxon>
        <taxon>Eleutherozoa</taxon>
        <taxon>Echinozoa</taxon>
        <taxon>Holothuroidea</taxon>
        <taxon>Aspidochirotacea</taxon>
        <taxon>Aspidochirotida</taxon>
        <taxon>Holothuriidae</taxon>
        <taxon>Holothuria</taxon>
    </lineage>
</organism>
<keyword evidence="4" id="KW-1185">Reference proteome</keyword>
<evidence type="ECO:0000313" key="4">
    <source>
        <dbReference type="Proteomes" id="UP001152320"/>
    </source>
</evidence>
<dbReference type="Pfam" id="PF14497">
    <property type="entry name" value="GST_C_3"/>
    <property type="match status" value="1"/>
</dbReference>
<protein>
    <submittedName>
        <fullName evidence="3">S-crystallin SL11</fullName>
    </submittedName>
</protein>
<evidence type="ECO:0000259" key="1">
    <source>
        <dbReference type="PROSITE" id="PS50404"/>
    </source>
</evidence>
<gene>
    <name evidence="3" type="ORF">HOLleu_39354</name>
</gene>
<dbReference type="AlphaFoldDB" id="A0A9Q1BE21"/>
<dbReference type="InterPro" id="IPR050213">
    <property type="entry name" value="GST_superfamily"/>
</dbReference>
<dbReference type="EMBL" id="JAIZAY010000021">
    <property type="protein sequence ID" value="KAJ8021993.1"/>
    <property type="molecule type" value="Genomic_DNA"/>
</dbReference>
<dbReference type="SUPFAM" id="SSF47616">
    <property type="entry name" value="GST C-terminal domain-like"/>
    <property type="match status" value="1"/>
</dbReference>
<sequence length="218" mass="24754">MPSYKLVYFNFMGLGEPIRMLFQIAGVPFEDVRVPGPYGDEKEEWEKLKPNIGLGTLPVLEVDGKELPQKAAILRYLAREHGFMPKSSWDIAQVDVVIETVSEFLPLMTKLFREEDPEKKKTLIKMFVEEDSQPQLNNLEKLLKKNNGGTGWFFGDTITLADVVVFNTLHDSIPPVIGTAPGDISFLKNHNLLGAFIDRFKAESKVSEWLDKRPKTPF</sequence>
<comment type="caution">
    <text evidence="3">The sequence shown here is derived from an EMBL/GenBank/DDBJ whole genome shotgun (WGS) entry which is preliminary data.</text>
</comment>
<feature type="domain" description="GST N-terminal" evidence="1">
    <location>
        <begin position="2"/>
        <end position="85"/>
    </location>
</feature>
<feature type="domain" description="GST C-terminal" evidence="2">
    <location>
        <begin position="87"/>
        <end position="218"/>
    </location>
</feature>
<reference evidence="3" key="1">
    <citation type="submission" date="2021-10" db="EMBL/GenBank/DDBJ databases">
        <title>Tropical sea cucumber genome reveals ecological adaptation and Cuvierian tubules defense mechanism.</title>
        <authorList>
            <person name="Chen T."/>
        </authorList>
    </citation>
    <scope>NUCLEOTIDE SEQUENCE</scope>
    <source>
        <strain evidence="3">Nanhai2018</strain>
        <tissue evidence="3">Muscle</tissue>
    </source>
</reference>